<name>A0ABZ0J0T2_9BACT</name>
<dbReference type="SUPFAM" id="SSF111369">
    <property type="entry name" value="HlyD-like secretion proteins"/>
    <property type="match status" value="1"/>
</dbReference>
<evidence type="ECO:0000256" key="1">
    <source>
        <dbReference type="ARBA" id="ARBA00009477"/>
    </source>
</evidence>
<keyword evidence="2" id="KW-0472">Membrane</keyword>
<comment type="similarity">
    <text evidence="1">Belongs to the membrane fusion protein (MFP) (TC 8.A.1) family.</text>
</comment>
<dbReference type="InterPro" id="IPR006143">
    <property type="entry name" value="RND_pump_MFP"/>
</dbReference>
<accession>A0ABZ0J0T2</accession>
<sequence>MSLRRKLIAFLVVVLMVTGSIGLYSFLAAKKELPPEKEAPAVVNYVKVREVAFQNVETEVEAYGRVGSSQPIDLLAEVGGRLIMGDVPLKEGQNFKKGQLLVRVNDVETRLNLQARKSSFLNLIASILPDLKVDYASSFPAWQTYFGNIKTDSPLPELPEITDIKEKTFLATKNILSEFYSIRGLEENLRKYHMIAPYNGSISVVNIEPGTYVNPGSNIGRILRTDAFEIKVPIEAKDIQFVELGKRVKVIKGEDESNPLTGRVIRMTDYIDPTTQTFHVYVSVENNQKQALYDGLYLKVVIPGKMVDNAIEVPRGVVRNKGEVFVYNNGQLGSRSVSVIKNNENTYLITGLKEGDSLVTEAPLNAFEKMKVEIIK</sequence>
<gene>
    <name evidence="3" type="ORF">RT717_12865</name>
</gene>
<keyword evidence="2" id="KW-0812">Transmembrane</keyword>
<dbReference type="PANTHER" id="PTHR30469">
    <property type="entry name" value="MULTIDRUG RESISTANCE PROTEIN MDTA"/>
    <property type="match status" value="1"/>
</dbReference>
<evidence type="ECO:0000313" key="4">
    <source>
        <dbReference type="Proteomes" id="UP001302349"/>
    </source>
</evidence>
<dbReference type="Proteomes" id="UP001302349">
    <property type="component" value="Chromosome"/>
</dbReference>
<protein>
    <submittedName>
        <fullName evidence="3">Efflux RND transporter periplasmic adaptor subunit</fullName>
    </submittedName>
</protein>
<dbReference type="RefSeq" id="WP_317492146.1">
    <property type="nucleotide sequence ID" value="NZ_CP136051.1"/>
</dbReference>
<dbReference type="Gene3D" id="2.40.50.100">
    <property type="match status" value="1"/>
</dbReference>
<keyword evidence="2" id="KW-1133">Transmembrane helix</keyword>
<feature type="transmembrane region" description="Helical" evidence="2">
    <location>
        <begin position="7"/>
        <end position="27"/>
    </location>
</feature>
<dbReference type="NCBIfam" id="TIGR01730">
    <property type="entry name" value="RND_mfp"/>
    <property type="match status" value="1"/>
</dbReference>
<reference evidence="3 4" key="1">
    <citation type="journal article" date="2023" name="Microbiol. Resour. Announc.">
        <title>Complete Genome Sequence of Imperialibacter roseus strain P4T.</title>
        <authorList>
            <person name="Tizabi D.R."/>
            <person name="Bachvaroff T."/>
            <person name="Hill R.T."/>
        </authorList>
    </citation>
    <scope>NUCLEOTIDE SEQUENCE [LARGE SCALE GENOMIC DNA]</scope>
    <source>
        <strain evidence="3 4">P4T</strain>
    </source>
</reference>
<organism evidence="3 4">
    <name type="scientific">Imperialibacter roseus</name>
    <dbReference type="NCBI Taxonomy" id="1324217"/>
    <lineage>
        <taxon>Bacteria</taxon>
        <taxon>Pseudomonadati</taxon>
        <taxon>Bacteroidota</taxon>
        <taxon>Cytophagia</taxon>
        <taxon>Cytophagales</taxon>
        <taxon>Flammeovirgaceae</taxon>
        <taxon>Imperialibacter</taxon>
    </lineage>
</organism>
<evidence type="ECO:0000313" key="3">
    <source>
        <dbReference type="EMBL" id="WOK09531.1"/>
    </source>
</evidence>
<keyword evidence="4" id="KW-1185">Reference proteome</keyword>
<evidence type="ECO:0000256" key="2">
    <source>
        <dbReference type="SAM" id="Phobius"/>
    </source>
</evidence>
<proteinExistence type="inferred from homology"/>
<dbReference type="EMBL" id="CP136051">
    <property type="protein sequence ID" value="WOK09531.1"/>
    <property type="molecule type" value="Genomic_DNA"/>
</dbReference>
<dbReference type="Gene3D" id="2.40.30.170">
    <property type="match status" value="1"/>
</dbReference>